<gene>
    <name evidence="2" type="ordered locus">Dtox_2446</name>
</gene>
<dbReference type="EMBL" id="CP001720">
    <property type="protein sequence ID" value="ACV63255.1"/>
    <property type="molecule type" value="Genomic_DNA"/>
</dbReference>
<proteinExistence type="predicted"/>
<reference evidence="2 3" key="1">
    <citation type="journal article" date="2009" name="Stand. Genomic Sci.">
        <title>Complete genome sequence of Desulfotomaculum acetoxidans type strain (5575).</title>
        <authorList>
            <person name="Spring S."/>
            <person name="Lapidus A."/>
            <person name="Schroder M."/>
            <person name="Gleim D."/>
            <person name="Sims D."/>
            <person name="Meincke L."/>
            <person name="Glavina Del Rio T."/>
            <person name="Tice H."/>
            <person name="Copeland A."/>
            <person name="Cheng J.F."/>
            <person name="Lucas S."/>
            <person name="Chen F."/>
            <person name="Nolan M."/>
            <person name="Bruce D."/>
            <person name="Goodwin L."/>
            <person name="Pitluck S."/>
            <person name="Ivanova N."/>
            <person name="Mavromatis K."/>
            <person name="Mikhailova N."/>
            <person name="Pati A."/>
            <person name="Chen A."/>
            <person name="Palaniappan K."/>
            <person name="Land M."/>
            <person name="Hauser L."/>
            <person name="Chang Y.J."/>
            <person name="Jeffries C.D."/>
            <person name="Chain P."/>
            <person name="Saunders E."/>
            <person name="Brettin T."/>
            <person name="Detter J.C."/>
            <person name="Goker M."/>
            <person name="Bristow J."/>
            <person name="Eisen J.A."/>
            <person name="Markowitz V."/>
            <person name="Hugenholtz P."/>
            <person name="Kyrpides N.C."/>
            <person name="Klenk H.P."/>
            <person name="Han C."/>
        </authorList>
    </citation>
    <scope>NUCLEOTIDE SEQUENCE [LARGE SCALE GENOMIC DNA]</scope>
    <source>
        <strain evidence="3">ATCC 49208 / DSM 771 / VKM B-1644</strain>
    </source>
</reference>
<feature type="transmembrane region" description="Helical" evidence="1">
    <location>
        <begin position="23"/>
        <end position="41"/>
    </location>
</feature>
<dbReference type="Proteomes" id="UP000002217">
    <property type="component" value="Chromosome"/>
</dbReference>
<dbReference type="RefSeq" id="WP_015757956.1">
    <property type="nucleotide sequence ID" value="NC_013216.1"/>
</dbReference>
<evidence type="ECO:0000256" key="1">
    <source>
        <dbReference type="SAM" id="Phobius"/>
    </source>
</evidence>
<dbReference type="KEGG" id="dae:Dtox_2446"/>
<evidence type="ECO:0000313" key="3">
    <source>
        <dbReference type="Proteomes" id="UP000002217"/>
    </source>
</evidence>
<accession>C8W0K0</accession>
<dbReference type="AlphaFoldDB" id="C8W0K0"/>
<protein>
    <submittedName>
        <fullName evidence="2">Uncharacterized protein</fullName>
    </submittedName>
</protein>
<keyword evidence="3" id="KW-1185">Reference proteome</keyword>
<evidence type="ECO:0000313" key="2">
    <source>
        <dbReference type="EMBL" id="ACV63255.1"/>
    </source>
</evidence>
<keyword evidence="1" id="KW-0812">Transmembrane</keyword>
<sequence>MLEFFKKGWEITAQNYNFMLKYWYVWQIMIVIFAAVAWIYYKFKNQI</sequence>
<name>C8W0K0_DESAS</name>
<dbReference type="HOGENOM" id="CLU_3167192_0_0_9"/>
<organism evidence="2 3">
    <name type="scientific">Desulfofarcimen acetoxidans (strain ATCC 49208 / DSM 771 / KCTC 5769 / VKM B-1644 / 5575)</name>
    <name type="common">Desulfotomaculum acetoxidans</name>
    <dbReference type="NCBI Taxonomy" id="485916"/>
    <lineage>
        <taxon>Bacteria</taxon>
        <taxon>Bacillati</taxon>
        <taxon>Bacillota</taxon>
        <taxon>Clostridia</taxon>
        <taxon>Eubacteriales</taxon>
        <taxon>Peptococcaceae</taxon>
        <taxon>Desulfofarcimen</taxon>
    </lineage>
</organism>
<dbReference type="STRING" id="485916.Dtox_2446"/>
<keyword evidence="1" id="KW-0472">Membrane</keyword>
<keyword evidence="1" id="KW-1133">Transmembrane helix</keyword>